<evidence type="ECO:0000256" key="6">
    <source>
        <dbReference type="ARBA" id="ARBA00022741"/>
    </source>
</evidence>
<keyword evidence="13" id="KW-1185">Reference proteome</keyword>
<dbReference type="eggNOG" id="COG1797">
    <property type="taxonomic scope" value="Bacteria"/>
</dbReference>
<evidence type="ECO:0000256" key="2">
    <source>
        <dbReference type="ARBA" id="ARBA00004953"/>
    </source>
</evidence>
<keyword evidence="8" id="KW-0460">Magnesium</keyword>
<proteinExistence type="inferred from homology"/>
<dbReference type="RefSeq" id="WP_021248281.1">
    <property type="nucleotide sequence ID" value="NZ_ATJV01000042.1"/>
</dbReference>
<keyword evidence="5" id="KW-0436">Ligase</keyword>
<dbReference type="InterPro" id="IPR004484">
    <property type="entry name" value="CbiA/CobB_synth"/>
</dbReference>
<dbReference type="InterPro" id="IPR011698">
    <property type="entry name" value="GATase_3"/>
</dbReference>
<keyword evidence="9" id="KW-0315">Glutamine amidotransferase</keyword>
<dbReference type="GO" id="GO:0009236">
    <property type="term" value="P:cobalamin biosynthetic process"/>
    <property type="evidence" value="ECO:0007669"/>
    <property type="project" value="UniProtKB-KW"/>
</dbReference>
<dbReference type="AlphaFoldDB" id="S9ZH90"/>
<evidence type="ECO:0000256" key="9">
    <source>
        <dbReference type="ARBA" id="ARBA00022962"/>
    </source>
</evidence>
<evidence type="ECO:0000256" key="3">
    <source>
        <dbReference type="ARBA" id="ARBA00006205"/>
    </source>
</evidence>
<evidence type="ECO:0000256" key="7">
    <source>
        <dbReference type="ARBA" id="ARBA00022840"/>
    </source>
</evidence>
<comment type="pathway">
    <text evidence="2">Cofactor biosynthesis; adenosylcobalamin biosynthesis.</text>
</comment>
<evidence type="ECO:0000256" key="1">
    <source>
        <dbReference type="ARBA" id="ARBA00001946"/>
    </source>
</evidence>
<evidence type="ECO:0000256" key="8">
    <source>
        <dbReference type="ARBA" id="ARBA00022842"/>
    </source>
</evidence>
<dbReference type="Gene3D" id="3.40.50.880">
    <property type="match status" value="1"/>
</dbReference>
<protein>
    <submittedName>
        <fullName evidence="12">Cobyrinic acid a,c-diamide synthase</fullName>
    </submittedName>
</protein>
<dbReference type="Gene3D" id="3.40.50.300">
    <property type="entry name" value="P-loop containing nucleotide triphosphate hydrolases"/>
    <property type="match status" value="1"/>
</dbReference>
<dbReference type="PANTHER" id="PTHR43873:SF1">
    <property type="entry name" value="COBYRINATE A,C-DIAMIDE SYNTHASE"/>
    <property type="match status" value="1"/>
</dbReference>
<dbReference type="PANTHER" id="PTHR43873">
    <property type="entry name" value="COBYRINATE A,C-DIAMIDE SYNTHASE"/>
    <property type="match status" value="1"/>
</dbReference>
<dbReference type="STRING" id="1348657.M622_11480"/>
<accession>S9ZH90</accession>
<feature type="domain" description="CobB/CobQ-like glutamine amidotransferase" evidence="11">
    <location>
        <begin position="251"/>
        <end position="432"/>
    </location>
</feature>
<gene>
    <name evidence="12" type="ORF">M622_11480</name>
</gene>
<evidence type="ECO:0000256" key="5">
    <source>
        <dbReference type="ARBA" id="ARBA00022598"/>
    </source>
</evidence>
<evidence type="ECO:0000259" key="11">
    <source>
        <dbReference type="Pfam" id="PF07685"/>
    </source>
</evidence>
<evidence type="ECO:0000256" key="4">
    <source>
        <dbReference type="ARBA" id="ARBA00022573"/>
    </source>
</evidence>
<comment type="cofactor">
    <cofactor evidence="1">
        <name>Mg(2+)</name>
        <dbReference type="ChEBI" id="CHEBI:18420"/>
    </cofactor>
</comment>
<evidence type="ECO:0000259" key="10">
    <source>
        <dbReference type="Pfam" id="PF01656"/>
    </source>
</evidence>
<dbReference type="Pfam" id="PF01656">
    <property type="entry name" value="CbiA"/>
    <property type="match status" value="1"/>
</dbReference>
<dbReference type="EMBL" id="ATJV01000042">
    <property type="protein sequence ID" value="EPZ16710.1"/>
    <property type="molecule type" value="Genomic_DNA"/>
</dbReference>
<dbReference type="SUPFAM" id="SSF52540">
    <property type="entry name" value="P-loop containing nucleoside triphosphate hydrolases"/>
    <property type="match status" value="1"/>
</dbReference>
<comment type="similarity">
    <text evidence="3">Belongs to the CobB/CobQ family. CobQ subfamily.</text>
</comment>
<dbReference type="PATRIC" id="fig|1348657.5.peg.835"/>
<comment type="caution">
    <text evidence="12">The sequence shown here is derived from an EMBL/GenBank/DDBJ whole genome shotgun (WGS) entry which is preliminary data.</text>
</comment>
<sequence>MDGSGLRAPAAAWTTARCAALFIAAPASGQGKTTVTAALARLHVRLGRRVRVFKCGPDFLDPQIHAVASAAPVHNLDLGMCGEADIAWRLHAAAQEADLILVEGVMGLYDGTPSGADIARRFGIPVMAVIDARAMAQTFAAVAFGLAHYQEGLAFAGVLANHVGSAYHAELLRQAVPAGMRWFGALMRDADAALPERHLGLMQAAEIADLDQRLDRLADHLQGTGAAELPPAVDFVPAFAPALPPLLAGKRIAIARDAAYGFIYPANLDTLQALGAELAFFSPLAGDALPTDSDAVWLPGGYPELHGAALVANSALWSGLRAHVAAGKPVLAECGGLMSLLDSIVDKAGVVHAGVGLLPGRALMQARLVALGMQHVDLAQGRLSGHSFHYSRMETPLLPCLRAQRPDGGEGEAVYRVGSITASYVHFWFPSNPAAVAALLGAAGEMTCGKMEGWCTCNPSS</sequence>
<dbReference type="InterPro" id="IPR002586">
    <property type="entry name" value="CobQ/CobB/MinD/ParA_Nub-bd_dom"/>
</dbReference>
<dbReference type="Pfam" id="PF07685">
    <property type="entry name" value="GATase_3"/>
    <property type="match status" value="1"/>
</dbReference>
<dbReference type="InterPro" id="IPR027417">
    <property type="entry name" value="P-loop_NTPase"/>
</dbReference>
<evidence type="ECO:0000313" key="12">
    <source>
        <dbReference type="EMBL" id="EPZ16710.1"/>
    </source>
</evidence>
<organism evidence="12 13">
    <name type="scientific">Thauera terpenica 58Eu</name>
    <dbReference type="NCBI Taxonomy" id="1348657"/>
    <lineage>
        <taxon>Bacteria</taxon>
        <taxon>Pseudomonadati</taxon>
        <taxon>Pseudomonadota</taxon>
        <taxon>Betaproteobacteria</taxon>
        <taxon>Rhodocyclales</taxon>
        <taxon>Zoogloeaceae</taxon>
        <taxon>Thauera</taxon>
    </lineage>
</organism>
<keyword evidence="4" id="KW-0169">Cobalamin biosynthesis</keyword>
<feature type="domain" description="CobQ/CobB/MinD/ParA nucleotide binding" evidence="10">
    <location>
        <begin position="22"/>
        <end position="198"/>
    </location>
</feature>
<dbReference type="SUPFAM" id="SSF52317">
    <property type="entry name" value="Class I glutamine amidotransferase-like"/>
    <property type="match status" value="1"/>
</dbReference>
<evidence type="ECO:0000313" key="13">
    <source>
        <dbReference type="Proteomes" id="UP000015455"/>
    </source>
</evidence>
<dbReference type="Proteomes" id="UP000015455">
    <property type="component" value="Unassembled WGS sequence"/>
</dbReference>
<dbReference type="OrthoDB" id="9764035at2"/>
<dbReference type="GO" id="GO:0042242">
    <property type="term" value="F:cobyrinic acid a,c-diamide synthase activity"/>
    <property type="evidence" value="ECO:0007669"/>
    <property type="project" value="InterPro"/>
</dbReference>
<reference evidence="12 13" key="1">
    <citation type="submission" date="2013-06" db="EMBL/GenBank/DDBJ databases">
        <title>Draft genome sequence of Thauera terpenica.</title>
        <authorList>
            <person name="Liu B."/>
            <person name="Frostegard A.H."/>
            <person name="Shapleigh J.P."/>
        </authorList>
    </citation>
    <scope>NUCLEOTIDE SEQUENCE [LARGE SCALE GENOMIC DNA]</scope>
    <source>
        <strain evidence="12 13">58Eu</strain>
    </source>
</reference>
<dbReference type="InterPro" id="IPR029062">
    <property type="entry name" value="Class_I_gatase-like"/>
</dbReference>
<dbReference type="GO" id="GO:0005524">
    <property type="term" value="F:ATP binding"/>
    <property type="evidence" value="ECO:0007669"/>
    <property type="project" value="UniProtKB-KW"/>
</dbReference>
<keyword evidence="6" id="KW-0547">Nucleotide-binding</keyword>
<dbReference type="NCBIfam" id="NF002204">
    <property type="entry name" value="PRK01077.1"/>
    <property type="match status" value="1"/>
</dbReference>
<keyword evidence="7" id="KW-0067">ATP-binding</keyword>
<name>S9ZH90_9RHOO</name>
<dbReference type="PROSITE" id="PS51274">
    <property type="entry name" value="GATASE_COBBQ"/>
    <property type="match status" value="1"/>
</dbReference>